<comment type="caution">
    <text evidence="1">The sequence shown here is derived from an EMBL/GenBank/DDBJ whole genome shotgun (WGS) entry which is preliminary data.</text>
</comment>
<organism evidence="1 2">
    <name type="scientific">Aldrovandia affinis</name>
    <dbReference type="NCBI Taxonomy" id="143900"/>
    <lineage>
        <taxon>Eukaryota</taxon>
        <taxon>Metazoa</taxon>
        <taxon>Chordata</taxon>
        <taxon>Craniata</taxon>
        <taxon>Vertebrata</taxon>
        <taxon>Euteleostomi</taxon>
        <taxon>Actinopterygii</taxon>
        <taxon>Neopterygii</taxon>
        <taxon>Teleostei</taxon>
        <taxon>Notacanthiformes</taxon>
        <taxon>Halosauridae</taxon>
        <taxon>Aldrovandia</taxon>
    </lineage>
</organism>
<name>A0AAD7RM64_9TELE</name>
<dbReference type="AlphaFoldDB" id="A0AAD7RM64"/>
<protein>
    <submittedName>
        <fullName evidence="1">Uncharacterized protein</fullName>
    </submittedName>
</protein>
<reference evidence="1" key="1">
    <citation type="journal article" date="2023" name="Science">
        <title>Genome structures resolve the early diversification of teleost fishes.</title>
        <authorList>
            <person name="Parey E."/>
            <person name="Louis A."/>
            <person name="Montfort J."/>
            <person name="Bouchez O."/>
            <person name="Roques C."/>
            <person name="Iampietro C."/>
            <person name="Lluch J."/>
            <person name="Castinel A."/>
            <person name="Donnadieu C."/>
            <person name="Desvignes T."/>
            <person name="Floi Bucao C."/>
            <person name="Jouanno E."/>
            <person name="Wen M."/>
            <person name="Mejri S."/>
            <person name="Dirks R."/>
            <person name="Jansen H."/>
            <person name="Henkel C."/>
            <person name="Chen W.J."/>
            <person name="Zahm M."/>
            <person name="Cabau C."/>
            <person name="Klopp C."/>
            <person name="Thompson A.W."/>
            <person name="Robinson-Rechavi M."/>
            <person name="Braasch I."/>
            <person name="Lecointre G."/>
            <person name="Bobe J."/>
            <person name="Postlethwait J.H."/>
            <person name="Berthelot C."/>
            <person name="Roest Crollius H."/>
            <person name="Guiguen Y."/>
        </authorList>
    </citation>
    <scope>NUCLEOTIDE SEQUENCE</scope>
    <source>
        <strain evidence="1">NC1722</strain>
    </source>
</reference>
<keyword evidence="2" id="KW-1185">Reference proteome</keyword>
<dbReference type="EMBL" id="JAINUG010000223">
    <property type="protein sequence ID" value="KAJ8386734.1"/>
    <property type="molecule type" value="Genomic_DNA"/>
</dbReference>
<accession>A0AAD7RM64</accession>
<proteinExistence type="predicted"/>
<evidence type="ECO:0000313" key="1">
    <source>
        <dbReference type="EMBL" id="KAJ8386734.1"/>
    </source>
</evidence>
<gene>
    <name evidence="1" type="ORF">AAFF_G00166830</name>
</gene>
<dbReference type="Proteomes" id="UP001221898">
    <property type="component" value="Unassembled WGS sequence"/>
</dbReference>
<sequence>MAPLERRTKTSPASRLHLLISRSRSNRFAVSHLYTLPRTAASTGPQLLLNQQSARRESQQAIVSSTPAPRGPRVDSQRLSSLHHLIVSRGRAAIFICAAGGERHFPLPEPPLSPYFA</sequence>
<evidence type="ECO:0000313" key="2">
    <source>
        <dbReference type="Proteomes" id="UP001221898"/>
    </source>
</evidence>